<gene>
    <name evidence="1" type="ORF">UXM345_LOCUS38717</name>
</gene>
<dbReference type="AlphaFoldDB" id="A0A820QF64"/>
<evidence type="ECO:0000313" key="1">
    <source>
        <dbReference type="EMBL" id="CAF4419431.1"/>
    </source>
</evidence>
<organism evidence="1 2">
    <name type="scientific">Rotaria magnacalcarata</name>
    <dbReference type="NCBI Taxonomy" id="392030"/>
    <lineage>
        <taxon>Eukaryota</taxon>
        <taxon>Metazoa</taxon>
        <taxon>Spiralia</taxon>
        <taxon>Gnathifera</taxon>
        <taxon>Rotifera</taxon>
        <taxon>Eurotatoria</taxon>
        <taxon>Bdelloidea</taxon>
        <taxon>Philodinida</taxon>
        <taxon>Philodinidae</taxon>
        <taxon>Rotaria</taxon>
    </lineage>
</organism>
<comment type="caution">
    <text evidence="1">The sequence shown here is derived from an EMBL/GenBank/DDBJ whole genome shotgun (WGS) entry which is preliminary data.</text>
</comment>
<reference evidence="1" key="1">
    <citation type="submission" date="2021-02" db="EMBL/GenBank/DDBJ databases">
        <authorList>
            <person name="Nowell W R."/>
        </authorList>
    </citation>
    <scope>NUCLEOTIDE SEQUENCE</scope>
</reference>
<accession>A0A820QF64</accession>
<dbReference type="Proteomes" id="UP000663842">
    <property type="component" value="Unassembled WGS sequence"/>
</dbReference>
<proteinExistence type="predicted"/>
<name>A0A820QF64_9BILA</name>
<protein>
    <submittedName>
        <fullName evidence="1">Uncharacterized protein</fullName>
    </submittedName>
</protein>
<feature type="non-terminal residue" evidence="1">
    <location>
        <position position="103"/>
    </location>
</feature>
<sequence length="103" mass="11957">DNQQQTKEVNRYQVYLNPTTTVDNNQTGNGIDEWPLLLTETDKLTDIDKDKGRNTIDPEPEPLEIEPVRITERVISSVYRSLFKLKIQFVPLTYSTLVQKLHV</sequence>
<dbReference type="EMBL" id="CAJOBF010030847">
    <property type="protein sequence ID" value="CAF4419431.1"/>
    <property type="molecule type" value="Genomic_DNA"/>
</dbReference>
<feature type="non-terminal residue" evidence="1">
    <location>
        <position position="1"/>
    </location>
</feature>
<evidence type="ECO:0000313" key="2">
    <source>
        <dbReference type="Proteomes" id="UP000663842"/>
    </source>
</evidence>